<feature type="signal peptide" evidence="6">
    <location>
        <begin position="1"/>
        <end position="21"/>
    </location>
</feature>
<dbReference type="PANTHER" id="PTHR44313:SF1">
    <property type="entry name" value="DNAJ HOMOLOG SUBFAMILY C MEMBER 17"/>
    <property type="match status" value="1"/>
</dbReference>
<feature type="chain" id="PRO_5040181110" description="J domain-containing protein" evidence="6">
    <location>
        <begin position="22"/>
        <end position="390"/>
    </location>
</feature>
<evidence type="ECO:0000256" key="2">
    <source>
        <dbReference type="ARBA" id="ARBA00004496"/>
    </source>
</evidence>
<dbReference type="PROSITE" id="PS50076">
    <property type="entry name" value="DNAJ_2"/>
    <property type="match status" value="1"/>
</dbReference>
<reference evidence="8" key="1">
    <citation type="submission" date="2020-06" db="EMBL/GenBank/DDBJ databases">
        <authorList>
            <consortium name="Plant Systems Biology data submission"/>
        </authorList>
    </citation>
    <scope>NUCLEOTIDE SEQUENCE</scope>
    <source>
        <strain evidence="8">D6</strain>
    </source>
</reference>
<evidence type="ECO:0000313" key="8">
    <source>
        <dbReference type="EMBL" id="CAB9523253.1"/>
    </source>
</evidence>
<feature type="domain" description="J" evidence="7">
    <location>
        <begin position="34"/>
        <end position="99"/>
    </location>
</feature>
<dbReference type="InterPro" id="IPR052094">
    <property type="entry name" value="Pre-mRNA-splicing_ERAD"/>
</dbReference>
<dbReference type="EMBL" id="CAICTM010001393">
    <property type="protein sequence ID" value="CAB9523253.1"/>
    <property type="molecule type" value="Genomic_DNA"/>
</dbReference>
<keyword evidence="9" id="KW-1185">Reference proteome</keyword>
<gene>
    <name evidence="8" type="ORF">SEMRO_1395_G269020.1</name>
</gene>
<name>A0A9N8HQ33_9STRA</name>
<keyword evidence="3" id="KW-0963">Cytoplasm</keyword>
<keyword evidence="6" id="KW-0732">Signal</keyword>
<dbReference type="GO" id="GO:0005681">
    <property type="term" value="C:spliceosomal complex"/>
    <property type="evidence" value="ECO:0007669"/>
    <property type="project" value="TreeGrafter"/>
</dbReference>
<comment type="caution">
    <text evidence="8">The sequence shown here is derived from an EMBL/GenBank/DDBJ whole genome shotgun (WGS) entry which is preliminary data.</text>
</comment>
<evidence type="ECO:0000256" key="6">
    <source>
        <dbReference type="SAM" id="SignalP"/>
    </source>
</evidence>
<evidence type="ECO:0000256" key="3">
    <source>
        <dbReference type="ARBA" id="ARBA00022490"/>
    </source>
</evidence>
<evidence type="ECO:0000259" key="7">
    <source>
        <dbReference type="PROSITE" id="PS50076"/>
    </source>
</evidence>
<comment type="subcellular location">
    <subcellularLocation>
        <location evidence="2">Cytoplasm</location>
    </subcellularLocation>
    <subcellularLocation>
        <location evidence="1">Nucleus</location>
    </subcellularLocation>
</comment>
<dbReference type="Gene3D" id="3.40.50.410">
    <property type="entry name" value="von Willebrand factor, type A domain"/>
    <property type="match status" value="1"/>
</dbReference>
<dbReference type="SUPFAM" id="SSF46565">
    <property type="entry name" value="Chaperone J-domain"/>
    <property type="match status" value="1"/>
</dbReference>
<dbReference type="InterPro" id="IPR036465">
    <property type="entry name" value="vWFA_dom_sf"/>
</dbReference>
<keyword evidence="4" id="KW-0143">Chaperone</keyword>
<protein>
    <recommendedName>
        <fullName evidence="7">J domain-containing protein</fullName>
    </recommendedName>
</protein>
<dbReference type="Gene3D" id="1.10.287.110">
    <property type="entry name" value="DnaJ domain"/>
    <property type="match status" value="1"/>
</dbReference>
<evidence type="ECO:0000256" key="1">
    <source>
        <dbReference type="ARBA" id="ARBA00004123"/>
    </source>
</evidence>
<dbReference type="Proteomes" id="UP001153069">
    <property type="component" value="Unassembled WGS sequence"/>
</dbReference>
<dbReference type="Pfam" id="PF00226">
    <property type="entry name" value="DnaJ"/>
    <property type="match status" value="1"/>
</dbReference>
<dbReference type="PANTHER" id="PTHR44313">
    <property type="entry name" value="DNAJ HOMOLOG SUBFAMILY C MEMBER 17"/>
    <property type="match status" value="1"/>
</dbReference>
<accession>A0A9N8HQ33</accession>
<dbReference type="CDD" id="cd00198">
    <property type="entry name" value="vWFA"/>
    <property type="match status" value="1"/>
</dbReference>
<keyword evidence="5" id="KW-0539">Nucleus</keyword>
<organism evidence="8 9">
    <name type="scientific">Seminavis robusta</name>
    <dbReference type="NCBI Taxonomy" id="568900"/>
    <lineage>
        <taxon>Eukaryota</taxon>
        <taxon>Sar</taxon>
        <taxon>Stramenopiles</taxon>
        <taxon>Ochrophyta</taxon>
        <taxon>Bacillariophyta</taxon>
        <taxon>Bacillariophyceae</taxon>
        <taxon>Bacillariophycidae</taxon>
        <taxon>Naviculales</taxon>
        <taxon>Naviculaceae</taxon>
        <taxon>Seminavis</taxon>
    </lineage>
</organism>
<dbReference type="InterPro" id="IPR036869">
    <property type="entry name" value="J_dom_sf"/>
</dbReference>
<dbReference type="GO" id="GO:0005737">
    <property type="term" value="C:cytoplasm"/>
    <property type="evidence" value="ECO:0007669"/>
    <property type="project" value="UniProtKB-SubCell"/>
</dbReference>
<dbReference type="SMART" id="SM00271">
    <property type="entry name" value="DnaJ"/>
    <property type="match status" value="1"/>
</dbReference>
<dbReference type="PROSITE" id="PS51257">
    <property type="entry name" value="PROKAR_LIPOPROTEIN"/>
    <property type="match status" value="1"/>
</dbReference>
<dbReference type="InterPro" id="IPR001623">
    <property type="entry name" value="DnaJ_domain"/>
</dbReference>
<evidence type="ECO:0000313" key="9">
    <source>
        <dbReference type="Proteomes" id="UP001153069"/>
    </source>
</evidence>
<evidence type="ECO:0000256" key="4">
    <source>
        <dbReference type="ARBA" id="ARBA00023186"/>
    </source>
</evidence>
<dbReference type="GO" id="GO:0000390">
    <property type="term" value="P:spliceosomal complex disassembly"/>
    <property type="evidence" value="ECO:0007669"/>
    <property type="project" value="TreeGrafter"/>
</dbReference>
<dbReference type="SUPFAM" id="SSF53300">
    <property type="entry name" value="vWA-like"/>
    <property type="match status" value="1"/>
</dbReference>
<sequence>MMYRNSLLLVLILGYSCLVNCKVNAIVKGKLEKCYHKVLGVKTSVRNTKTIKRAYRKRAKTVHPDKSSKSSSMEKFLLLNEALEFMLIPENREQLREFLKKKQNQKHCGWRFDYPTLGRAFDSSWRLFQTAGKTGLDAVVMVIDSAGNVYQQVAPRITTANLVYLDNSGSMSFGFFSSWLDIAHPLLKRMAPSLQGAPTSVILFGSDQEVVVREAKTFNVEAILRQWKGQIGGTYMWHMIQQDLLENRKVVSSRRLRVFIVTDGEDNKSPGDYMGVGGMNPMMSHLINAGYDIEFHITVLGVGNIDSRGYRDLTRATGGNFLYIDWRSKKSLRSEIEVEGFIEQIAAYTSKEDITETEAMRSKKKREYELDVQKGEATEFEWYKQLPGHA</sequence>
<dbReference type="AlphaFoldDB" id="A0A9N8HQ33"/>
<dbReference type="OrthoDB" id="10250354at2759"/>
<dbReference type="CDD" id="cd06257">
    <property type="entry name" value="DnaJ"/>
    <property type="match status" value="1"/>
</dbReference>
<evidence type="ECO:0000256" key="5">
    <source>
        <dbReference type="ARBA" id="ARBA00023242"/>
    </source>
</evidence>
<proteinExistence type="predicted"/>